<dbReference type="CDD" id="cd08010">
    <property type="entry name" value="MltG_like"/>
    <property type="match status" value="1"/>
</dbReference>
<evidence type="ECO:0000256" key="2">
    <source>
        <dbReference type="ARBA" id="ARBA00022692"/>
    </source>
</evidence>
<evidence type="ECO:0000313" key="9">
    <source>
        <dbReference type="Proteomes" id="UP000184251"/>
    </source>
</evidence>
<proteinExistence type="inferred from homology"/>
<keyword evidence="9" id="KW-1185">Reference proteome</keyword>
<reference evidence="8 9" key="1">
    <citation type="submission" date="2016-11" db="EMBL/GenBank/DDBJ databases">
        <authorList>
            <person name="Jaros S."/>
            <person name="Januszkiewicz K."/>
            <person name="Wedrychowicz H."/>
        </authorList>
    </citation>
    <scope>NUCLEOTIDE SEQUENCE [LARGE SCALE GENOMIC DNA]</scope>
    <source>
        <strain evidence="8 9">DSM 14828</strain>
    </source>
</reference>
<dbReference type="HAMAP" id="MF_02065">
    <property type="entry name" value="MltG"/>
    <property type="match status" value="1"/>
</dbReference>
<dbReference type="PANTHER" id="PTHR30518:SF2">
    <property type="entry name" value="ENDOLYTIC MUREIN TRANSGLYCOSYLASE"/>
    <property type="match status" value="1"/>
</dbReference>
<keyword evidence="6 7" id="KW-0961">Cell wall biogenesis/degradation</keyword>
<dbReference type="PANTHER" id="PTHR30518">
    <property type="entry name" value="ENDOLYTIC MUREIN TRANSGLYCOSYLASE"/>
    <property type="match status" value="1"/>
</dbReference>
<dbReference type="InterPro" id="IPR003770">
    <property type="entry name" value="MLTG-like"/>
</dbReference>
<evidence type="ECO:0000256" key="6">
    <source>
        <dbReference type="ARBA" id="ARBA00023316"/>
    </source>
</evidence>
<gene>
    <name evidence="7" type="primary">mltG</name>
    <name evidence="8" type="ORF">SAMN02746064_01620</name>
</gene>
<feature type="transmembrane region" description="Helical" evidence="7">
    <location>
        <begin position="7"/>
        <end position="28"/>
    </location>
</feature>
<feature type="site" description="Important for catalytic activity" evidence="7">
    <location>
        <position position="235"/>
    </location>
</feature>
<dbReference type="EMBL" id="FQTU01000011">
    <property type="protein sequence ID" value="SHE98188.1"/>
    <property type="molecule type" value="Genomic_DNA"/>
</dbReference>
<dbReference type="Proteomes" id="UP000184251">
    <property type="component" value="Unassembled WGS sequence"/>
</dbReference>
<name>A0A1M4XXN0_9FIRM</name>
<keyword evidence="4 7" id="KW-0472">Membrane</keyword>
<evidence type="ECO:0000256" key="1">
    <source>
        <dbReference type="ARBA" id="ARBA00022475"/>
    </source>
</evidence>
<evidence type="ECO:0000256" key="4">
    <source>
        <dbReference type="ARBA" id="ARBA00023136"/>
    </source>
</evidence>
<dbReference type="EC" id="4.2.2.29" evidence="7"/>
<evidence type="ECO:0000256" key="7">
    <source>
        <dbReference type="HAMAP-Rule" id="MF_02065"/>
    </source>
</evidence>
<dbReference type="OrthoDB" id="9814591at2"/>
<sequence>MPGKKPWYFLIGFIAIAAIALASSYIAYSSMLSPVSREDESIIFEVRQGSSITSAADKLQDEGLVKNALAFRIHARLENYTNLQAGYYELSPTMSTEEIAEKIFSGDAVFPDAVIVTFPEGKTIDEMAKILADATEGSQDEILGVWESEDFLDWAIENYWFVTDAVKNPNLKYALNGYFFPSTYQFKNKDVTSGEAGKVMLDQMEKVLSKYREDIDNSPLSPHQVLTMASIIEYEAIFDEDRPIVSGVFYNRLEIDMRLQSCATLQMALGVHKQIYSASDMRVDSPYNTYLVNGLPVGPGNSPGEPSIAAALNPQDHDYFYFLSDIYGDNKTYYSSTYEEHRRLQNEILR</sequence>
<protein>
    <recommendedName>
        <fullName evidence="7">Endolytic murein transglycosylase</fullName>
        <ecNumber evidence="7">4.2.2.29</ecNumber>
    </recommendedName>
    <alternativeName>
        <fullName evidence="7">Peptidoglycan lytic transglycosylase</fullName>
    </alternativeName>
    <alternativeName>
        <fullName evidence="7">Peptidoglycan polymerization terminase</fullName>
    </alternativeName>
</protein>
<comment type="similarity">
    <text evidence="7">Belongs to the transglycosylase MltG family.</text>
</comment>
<comment type="catalytic activity">
    <reaction evidence="7">
        <text>a peptidoglycan chain = a peptidoglycan chain with N-acetyl-1,6-anhydromuramyl-[peptide] at the reducing end + a peptidoglycan chain with N-acetylglucosamine at the non-reducing end.</text>
        <dbReference type="EC" id="4.2.2.29"/>
    </reaction>
</comment>
<dbReference type="GO" id="GO:0005886">
    <property type="term" value="C:plasma membrane"/>
    <property type="evidence" value="ECO:0007669"/>
    <property type="project" value="UniProtKB-SubCell"/>
</dbReference>
<dbReference type="STRING" id="1120975.SAMN02746064_01620"/>
<comment type="function">
    <text evidence="7">Functions as a peptidoglycan terminase that cleaves nascent peptidoglycan strands endolytically to terminate their elongation.</text>
</comment>
<comment type="subcellular location">
    <subcellularLocation>
        <location evidence="7">Cell membrane</location>
        <topology evidence="7">Single-pass membrane protein</topology>
    </subcellularLocation>
</comment>
<keyword evidence="2 7" id="KW-0812">Transmembrane</keyword>
<dbReference type="NCBIfam" id="TIGR00247">
    <property type="entry name" value="endolytic transglycosylase MltG"/>
    <property type="match status" value="1"/>
</dbReference>
<keyword evidence="1 7" id="KW-1003">Cell membrane</keyword>
<dbReference type="RefSeq" id="WP_073270900.1">
    <property type="nucleotide sequence ID" value="NZ_FQTU01000011.1"/>
</dbReference>
<dbReference type="GO" id="GO:0071555">
    <property type="term" value="P:cell wall organization"/>
    <property type="evidence" value="ECO:0007669"/>
    <property type="project" value="UniProtKB-KW"/>
</dbReference>
<evidence type="ECO:0000313" key="8">
    <source>
        <dbReference type="EMBL" id="SHE98188.1"/>
    </source>
</evidence>
<dbReference type="GO" id="GO:0009252">
    <property type="term" value="P:peptidoglycan biosynthetic process"/>
    <property type="evidence" value="ECO:0007669"/>
    <property type="project" value="UniProtKB-UniRule"/>
</dbReference>
<accession>A0A1M4XXN0</accession>
<dbReference type="Pfam" id="PF02618">
    <property type="entry name" value="YceG"/>
    <property type="match status" value="1"/>
</dbReference>
<dbReference type="GO" id="GO:0008932">
    <property type="term" value="F:lytic endotransglycosylase activity"/>
    <property type="evidence" value="ECO:0007669"/>
    <property type="project" value="UniProtKB-UniRule"/>
</dbReference>
<keyword evidence="3 7" id="KW-1133">Transmembrane helix</keyword>
<organism evidence="8 9">
    <name type="scientific">Alkalibacter saccharofermentans DSM 14828</name>
    <dbReference type="NCBI Taxonomy" id="1120975"/>
    <lineage>
        <taxon>Bacteria</taxon>
        <taxon>Bacillati</taxon>
        <taxon>Bacillota</taxon>
        <taxon>Clostridia</taxon>
        <taxon>Eubacteriales</taxon>
        <taxon>Eubacteriaceae</taxon>
        <taxon>Alkalibacter</taxon>
    </lineage>
</organism>
<dbReference type="AlphaFoldDB" id="A0A1M4XXN0"/>
<evidence type="ECO:0000256" key="3">
    <source>
        <dbReference type="ARBA" id="ARBA00022989"/>
    </source>
</evidence>
<evidence type="ECO:0000256" key="5">
    <source>
        <dbReference type="ARBA" id="ARBA00023239"/>
    </source>
</evidence>
<keyword evidence="5 7" id="KW-0456">Lyase</keyword>
<dbReference type="Gene3D" id="3.30.1490.480">
    <property type="entry name" value="Endolytic murein transglycosylase"/>
    <property type="match status" value="1"/>
</dbReference>